<accession>A0A195BDM1</accession>
<evidence type="ECO:0000256" key="1">
    <source>
        <dbReference type="SAM" id="MobiDB-lite"/>
    </source>
</evidence>
<reference evidence="2 3" key="1">
    <citation type="submission" date="2015-09" db="EMBL/GenBank/DDBJ databases">
        <title>Atta colombica WGS genome.</title>
        <authorList>
            <person name="Nygaard S."/>
            <person name="Hu H."/>
            <person name="Boomsma J."/>
            <person name="Zhang G."/>
        </authorList>
    </citation>
    <scope>NUCLEOTIDE SEQUENCE [LARGE SCALE GENOMIC DNA]</scope>
    <source>
        <strain evidence="2">Treedump-2</strain>
        <tissue evidence="2">Whole body</tissue>
    </source>
</reference>
<evidence type="ECO:0000313" key="3">
    <source>
        <dbReference type="Proteomes" id="UP000078540"/>
    </source>
</evidence>
<protein>
    <submittedName>
        <fullName evidence="2">Uncharacterized protein</fullName>
    </submittedName>
</protein>
<proteinExistence type="predicted"/>
<dbReference type="EMBL" id="KQ976509">
    <property type="protein sequence ID" value="KYM82666.1"/>
    <property type="molecule type" value="Genomic_DNA"/>
</dbReference>
<name>A0A195BDM1_9HYME</name>
<gene>
    <name evidence="2" type="ORF">ALC53_06841</name>
</gene>
<dbReference type="Proteomes" id="UP000078540">
    <property type="component" value="Unassembled WGS sequence"/>
</dbReference>
<organism evidence="2 3">
    <name type="scientific">Atta colombica</name>
    <dbReference type="NCBI Taxonomy" id="520822"/>
    <lineage>
        <taxon>Eukaryota</taxon>
        <taxon>Metazoa</taxon>
        <taxon>Ecdysozoa</taxon>
        <taxon>Arthropoda</taxon>
        <taxon>Hexapoda</taxon>
        <taxon>Insecta</taxon>
        <taxon>Pterygota</taxon>
        <taxon>Neoptera</taxon>
        <taxon>Endopterygota</taxon>
        <taxon>Hymenoptera</taxon>
        <taxon>Apocrita</taxon>
        <taxon>Aculeata</taxon>
        <taxon>Formicoidea</taxon>
        <taxon>Formicidae</taxon>
        <taxon>Myrmicinae</taxon>
        <taxon>Atta</taxon>
    </lineage>
</organism>
<dbReference type="AlphaFoldDB" id="A0A195BDM1"/>
<keyword evidence="3" id="KW-1185">Reference proteome</keyword>
<feature type="region of interest" description="Disordered" evidence="1">
    <location>
        <begin position="1"/>
        <end position="26"/>
    </location>
</feature>
<sequence>MEKECKSDMENESEQSFEEMASSKEEEIPLICAKANVVTDRGRRRPPRNETEPGAVDWCARACIDRAARSASGGTPPHGFCSWCAAGWPTGSSPFTSPFISAPLSGYYVAAASLVVIV</sequence>
<evidence type="ECO:0000313" key="2">
    <source>
        <dbReference type="EMBL" id="KYM82666.1"/>
    </source>
</evidence>